<dbReference type="PANTHER" id="PTHR22997">
    <property type="entry name" value="PIH1 DOMAIN-CONTAINING PROTEIN 1"/>
    <property type="match status" value="1"/>
</dbReference>
<dbReference type="InterPro" id="IPR050734">
    <property type="entry name" value="PIH1/Kintoun_subfamily"/>
</dbReference>
<dbReference type="Pfam" id="PF18201">
    <property type="entry name" value="PIH1_CS"/>
    <property type="match status" value="1"/>
</dbReference>
<dbReference type="PANTHER" id="PTHR22997:SF0">
    <property type="entry name" value="PIH1 DOMAIN-CONTAINING PROTEIN 1"/>
    <property type="match status" value="1"/>
</dbReference>
<evidence type="ECO:0000313" key="3">
    <source>
        <dbReference type="EMBL" id="VDP85434.1"/>
    </source>
</evidence>
<comment type="similarity">
    <text evidence="1">Belongs to the PIH1 family.</text>
</comment>
<reference evidence="3 4" key="1">
    <citation type="submission" date="2018-11" db="EMBL/GenBank/DDBJ databases">
        <authorList>
            <consortium name="Pathogen Informatics"/>
        </authorList>
    </citation>
    <scope>NUCLEOTIDE SEQUENCE [LARGE SCALE GENOMIC DNA]</scope>
    <source>
        <strain evidence="3 4">Egypt</strain>
    </source>
</reference>
<gene>
    <name evidence="3" type="ORF">ECPE_LOCUS9474</name>
</gene>
<evidence type="ECO:0000313" key="4">
    <source>
        <dbReference type="Proteomes" id="UP000272942"/>
    </source>
</evidence>
<keyword evidence="4" id="KW-1185">Reference proteome</keyword>
<evidence type="ECO:0000256" key="1">
    <source>
        <dbReference type="ARBA" id="ARBA00008511"/>
    </source>
</evidence>
<sequence>MPENTGEREQSLKPKTRQDESNWYQLIWLGLHYLEQEKQLTTVESNSVICTAAPLRPKILHPSPEYGSEEVILKSIGFHKRLIRTQRTHSPINENDNIEHTINEILKDIIPQNVGESLPDGILDNTREEPTVSYGQPFQLPQRIKAADNKPLIEELDTKIQVSETVAPKSMEEATIQWHAEIVAHTDKRRGSIRSNQLKVVFELPGVRSGAQCDLDITAEKLLLMVMDSPIAYKPLEITLPCKVDIPNAEAKFSIKRESLTLFVPILPSNP</sequence>
<dbReference type="GO" id="GO:0005737">
    <property type="term" value="C:cytoplasm"/>
    <property type="evidence" value="ECO:0007669"/>
    <property type="project" value="TreeGrafter"/>
</dbReference>
<dbReference type="Proteomes" id="UP000272942">
    <property type="component" value="Unassembled WGS sequence"/>
</dbReference>
<evidence type="ECO:0000259" key="2">
    <source>
        <dbReference type="Pfam" id="PF18201"/>
    </source>
</evidence>
<name>A0A3P8HSP2_9TREM</name>
<feature type="domain" description="PIH1D1/2/3 CS-like" evidence="2">
    <location>
        <begin position="192"/>
        <end position="266"/>
    </location>
</feature>
<dbReference type="EMBL" id="UZAN01047474">
    <property type="protein sequence ID" value="VDP85434.1"/>
    <property type="molecule type" value="Genomic_DNA"/>
</dbReference>
<accession>A0A3P8HSP2</accession>
<dbReference type="InterPro" id="IPR041442">
    <property type="entry name" value="PIH1D1/2/3_CS-like"/>
</dbReference>
<proteinExistence type="inferred from homology"/>
<dbReference type="OrthoDB" id="545063at2759"/>
<organism evidence="3 4">
    <name type="scientific">Echinostoma caproni</name>
    <dbReference type="NCBI Taxonomy" id="27848"/>
    <lineage>
        <taxon>Eukaryota</taxon>
        <taxon>Metazoa</taxon>
        <taxon>Spiralia</taxon>
        <taxon>Lophotrochozoa</taxon>
        <taxon>Platyhelminthes</taxon>
        <taxon>Trematoda</taxon>
        <taxon>Digenea</taxon>
        <taxon>Plagiorchiida</taxon>
        <taxon>Echinostomata</taxon>
        <taxon>Echinostomatoidea</taxon>
        <taxon>Echinostomatidae</taxon>
        <taxon>Echinostoma</taxon>
    </lineage>
</organism>
<dbReference type="AlphaFoldDB" id="A0A3P8HSP2"/>
<protein>
    <recommendedName>
        <fullName evidence="2">PIH1D1/2/3 CS-like domain-containing protein</fullName>
    </recommendedName>
</protein>